<evidence type="ECO:0000256" key="10">
    <source>
        <dbReference type="ARBA" id="ARBA00022801"/>
    </source>
</evidence>
<evidence type="ECO:0000256" key="26">
    <source>
        <dbReference type="ARBA" id="ARBA00047779"/>
    </source>
</evidence>
<keyword evidence="5" id="KW-1003">Cell membrane</keyword>
<comment type="catalytic activity">
    <reaction evidence="23">
        <text>glycero-2-phosphocholine + H2O = phosphocholine + glycerol + H(+)</text>
        <dbReference type="Rhea" id="RHEA:61684"/>
        <dbReference type="ChEBI" id="CHEBI:15377"/>
        <dbReference type="ChEBI" id="CHEBI:15378"/>
        <dbReference type="ChEBI" id="CHEBI:17754"/>
        <dbReference type="ChEBI" id="CHEBI:144950"/>
        <dbReference type="ChEBI" id="CHEBI:295975"/>
    </reaction>
    <physiologicalReaction direction="left-to-right" evidence="23">
        <dbReference type="Rhea" id="RHEA:61685"/>
    </physiologicalReaction>
</comment>
<keyword evidence="16" id="KW-0325">Glycoprotein</keyword>
<keyword evidence="33" id="KW-1185">Reference proteome</keyword>
<dbReference type="NCBIfam" id="NF042991">
    <property type="entry name" value="alk_phos_PafA"/>
    <property type="match status" value="1"/>
</dbReference>
<evidence type="ECO:0000256" key="9">
    <source>
        <dbReference type="ARBA" id="ARBA00022729"/>
    </source>
</evidence>
<comment type="catalytic activity">
    <reaction evidence="26">
        <text>1-tetradecanoyl-sn-glycero-3-phosphocholine + H2O = 1-tetradecanoyl-sn-glycerol + phosphocholine + H(+)</text>
        <dbReference type="Rhea" id="RHEA:40999"/>
        <dbReference type="ChEBI" id="CHEBI:15377"/>
        <dbReference type="ChEBI" id="CHEBI:15378"/>
        <dbReference type="ChEBI" id="CHEBI:64489"/>
        <dbReference type="ChEBI" id="CHEBI:75536"/>
        <dbReference type="ChEBI" id="CHEBI:295975"/>
    </reaction>
    <physiologicalReaction direction="left-to-right" evidence="26">
        <dbReference type="Rhea" id="RHEA:41000"/>
    </physiologicalReaction>
</comment>
<comment type="function">
    <text evidence="20">Choline-specific glycerophosphodiesterase that hydrolyzes glycerophosphocholine (GPC) and lysophosphatidylcholine (LPC) and contributes to supplying choline to the cells. Has a preference for LPC with short (12:0 and 14:0) or polyunsaturated (18:2 and 20:4) fatty acids. In vitro, hydrolyzes only choline-containing lysophospholipids, such as sphingosylphosphorylcholine (SPC), platelet-activating factor (PAF) and lysoPAF, but not other lysophospholipids.</text>
</comment>
<evidence type="ECO:0000256" key="19">
    <source>
        <dbReference type="ARBA" id="ARBA00032556"/>
    </source>
</evidence>
<evidence type="ECO:0000256" key="23">
    <source>
        <dbReference type="ARBA" id="ARBA00047482"/>
    </source>
</evidence>
<evidence type="ECO:0000313" key="32">
    <source>
        <dbReference type="EMBL" id="GAA4352183.1"/>
    </source>
</evidence>
<evidence type="ECO:0000256" key="1">
    <source>
        <dbReference type="ARBA" id="ARBA00001947"/>
    </source>
</evidence>
<dbReference type="Pfam" id="PF01663">
    <property type="entry name" value="Phosphodiest"/>
    <property type="match status" value="1"/>
</dbReference>
<comment type="catalytic activity">
    <reaction evidence="31">
        <text>1-(5Z,8Z,11Z,14Z-eicosatetraenoyl)-sn-glycero-3-phosphocholine + H2O = 1-(5Z,8Z,11Z,14Z-eicosatetraenoyl)-sn-glycerol + phosphocholine + H(+)</text>
        <dbReference type="Rhea" id="RHEA:41003"/>
        <dbReference type="ChEBI" id="CHEBI:15377"/>
        <dbReference type="ChEBI" id="CHEBI:15378"/>
        <dbReference type="ChEBI" id="CHEBI:34071"/>
        <dbReference type="ChEBI" id="CHEBI:74344"/>
        <dbReference type="ChEBI" id="CHEBI:295975"/>
    </reaction>
    <physiologicalReaction direction="left-to-right" evidence="31">
        <dbReference type="Rhea" id="RHEA:41004"/>
    </physiologicalReaction>
</comment>
<dbReference type="InterPro" id="IPR026263">
    <property type="entry name" value="Alkaline_phosphatase_prok"/>
</dbReference>
<evidence type="ECO:0000256" key="18">
    <source>
        <dbReference type="ARBA" id="ARBA00031167"/>
    </source>
</evidence>
<comment type="catalytic activity">
    <reaction evidence="30">
        <text>1-(9Z,12Z)-octadecadienoyl-sn-glycero-3-phosphocholine + H2O = 1-(9Z,12Z-octadecadienoyl)-sn-glycerol + phosphocholine + H(+)</text>
        <dbReference type="Rhea" id="RHEA:41115"/>
        <dbReference type="ChEBI" id="CHEBI:15377"/>
        <dbReference type="ChEBI" id="CHEBI:15378"/>
        <dbReference type="ChEBI" id="CHEBI:28733"/>
        <dbReference type="ChEBI" id="CHEBI:75561"/>
        <dbReference type="ChEBI" id="CHEBI:295975"/>
    </reaction>
    <physiologicalReaction direction="left-to-right" evidence="30">
        <dbReference type="Rhea" id="RHEA:41116"/>
    </physiologicalReaction>
</comment>
<dbReference type="EMBL" id="BAABGZ010000013">
    <property type="protein sequence ID" value="GAA4352183.1"/>
    <property type="molecule type" value="Genomic_DNA"/>
</dbReference>
<gene>
    <name evidence="32" type="ORF">GCM10023185_11590</name>
</gene>
<evidence type="ECO:0000256" key="14">
    <source>
        <dbReference type="ARBA" id="ARBA00023136"/>
    </source>
</evidence>
<evidence type="ECO:0000256" key="20">
    <source>
        <dbReference type="ARBA" id="ARBA00046203"/>
    </source>
</evidence>
<keyword evidence="17" id="KW-0449">Lipoprotein</keyword>
<evidence type="ECO:0000256" key="17">
    <source>
        <dbReference type="ARBA" id="ARBA00023288"/>
    </source>
</evidence>
<evidence type="ECO:0000256" key="5">
    <source>
        <dbReference type="ARBA" id="ARBA00022475"/>
    </source>
</evidence>
<dbReference type="InterPro" id="IPR017850">
    <property type="entry name" value="Alkaline_phosphatase_core_sf"/>
</dbReference>
<comment type="catalytic activity">
    <reaction evidence="27">
        <text>1-hexadecanoyl-sn-glycero-3-phosphocholine + H2O = 1-hexadecanoyl-sn-glycerol + phosphocholine + H(+)</text>
        <dbReference type="Rhea" id="RHEA:41119"/>
        <dbReference type="ChEBI" id="CHEBI:15377"/>
        <dbReference type="ChEBI" id="CHEBI:15378"/>
        <dbReference type="ChEBI" id="CHEBI:72998"/>
        <dbReference type="ChEBI" id="CHEBI:75542"/>
        <dbReference type="ChEBI" id="CHEBI:295975"/>
    </reaction>
    <physiologicalReaction direction="left-to-right" evidence="27">
        <dbReference type="Rhea" id="RHEA:41120"/>
    </physiologicalReaction>
</comment>
<comment type="subcellular location">
    <subcellularLocation>
        <location evidence="2">Cell membrane</location>
        <topology evidence="2">Lipid-anchor</topology>
        <topology evidence="2">GPI-anchor</topology>
    </subcellularLocation>
</comment>
<evidence type="ECO:0000256" key="30">
    <source>
        <dbReference type="ARBA" id="ARBA00049092"/>
    </source>
</evidence>
<dbReference type="EC" id="3.1.4.38" evidence="4"/>
<evidence type="ECO:0000256" key="16">
    <source>
        <dbReference type="ARBA" id="ARBA00023180"/>
    </source>
</evidence>
<keyword evidence="8" id="KW-0479">Metal-binding</keyword>
<dbReference type="Gene3D" id="3.40.720.10">
    <property type="entry name" value="Alkaline Phosphatase, subunit A"/>
    <property type="match status" value="1"/>
</dbReference>
<comment type="catalytic activity">
    <reaction evidence="22">
        <text>1-(9Z-octadecenoyl)-sn-glycero-3-phosphocholine + H2O = 1-(9Z-octadecenoyl)-sn-glycerol + phosphocholine + H(+)</text>
        <dbReference type="Rhea" id="RHEA:41091"/>
        <dbReference type="ChEBI" id="CHEBI:15377"/>
        <dbReference type="ChEBI" id="CHEBI:15378"/>
        <dbReference type="ChEBI" id="CHEBI:28610"/>
        <dbReference type="ChEBI" id="CHEBI:75757"/>
        <dbReference type="ChEBI" id="CHEBI:295975"/>
    </reaction>
    <physiologicalReaction direction="left-to-right" evidence="22">
        <dbReference type="Rhea" id="RHEA:41092"/>
    </physiologicalReaction>
</comment>
<evidence type="ECO:0000256" key="25">
    <source>
        <dbReference type="ARBA" id="ARBA00047600"/>
    </source>
</evidence>
<comment type="catalytic activity">
    <reaction evidence="24">
        <text>a 1-O-alkyl-sn-glycero-3-phosphocholine + H2O = a 1-O-alkyl-sn-glycerol + phosphocholine + H(+)</text>
        <dbReference type="Rhea" id="RHEA:36083"/>
        <dbReference type="ChEBI" id="CHEBI:15377"/>
        <dbReference type="ChEBI" id="CHEBI:15378"/>
        <dbReference type="ChEBI" id="CHEBI:15850"/>
        <dbReference type="ChEBI" id="CHEBI:30909"/>
        <dbReference type="ChEBI" id="CHEBI:295975"/>
    </reaction>
    <physiologicalReaction direction="left-to-right" evidence="24">
        <dbReference type="Rhea" id="RHEA:36084"/>
    </physiologicalReaction>
</comment>
<dbReference type="PANTHER" id="PTHR10151">
    <property type="entry name" value="ECTONUCLEOTIDE PYROPHOSPHATASE/PHOSPHODIESTERASE"/>
    <property type="match status" value="1"/>
</dbReference>
<evidence type="ECO:0000256" key="24">
    <source>
        <dbReference type="ARBA" id="ARBA00047494"/>
    </source>
</evidence>
<name>A0ABP8I6I9_9BACT</name>
<evidence type="ECO:0000256" key="28">
    <source>
        <dbReference type="ARBA" id="ARBA00048234"/>
    </source>
</evidence>
<keyword evidence="7" id="KW-0336">GPI-anchor</keyword>
<evidence type="ECO:0000256" key="31">
    <source>
        <dbReference type="ARBA" id="ARBA00049320"/>
    </source>
</evidence>
<protein>
    <recommendedName>
        <fullName evidence="4">glycerophosphocholine cholinephosphodiesterase</fullName>
        <ecNumber evidence="4">3.1.4.38</ecNumber>
    </recommendedName>
    <alternativeName>
        <fullName evidence="19">Choline-specific glycerophosphodiester phosphodiesterase</fullName>
    </alternativeName>
    <alternativeName>
        <fullName evidence="18">Ectonucleotide pyrophosphatase/phosphodiesterase family member 6</fullName>
    </alternativeName>
</protein>
<dbReference type="PANTHER" id="PTHR10151:SF66">
    <property type="entry name" value="GLYCEROPHOSPHOCHOLINE CHOLINEPHOSPHODIESTERASE ENPP6"/>
    <property type="match status" value="1"/>
</dbReference>
<comment type="catalytic activity">
    <reaction evidence="28">
        <text>sphing-4-enine-phosphocholine + H2O = sphing-4-enine + phosphocholine + H(+)</text>
        <dbReference type="Rhea" id="RHEA:41095"/>
        <dbReference type="ChEBI" id="CHEBI:15377"/>
        <dbReference type="ChEBI" id="CHEBI:15378"/>
        <dbReference type="ChEBI" id="CHEBI:57756"/>
        <dbReference type="ChEBI" id="CHEBI:58906"/>
        <dbReference type="ChEBI" id="CHEBI:295975"/>
    </reaction>
    <physiologicalReaction direction="left-to-right" evidence="28">
        <dbReference type="Rhea" id="RHEA:41096"/>
    </physiologicalReaction>
</comment>
<keyword evidence="10" id="KW-0378">Hydrolase</keyword>
<keyword evidence="9" id="KW-0732">Signal</keyword>
<sequence>MLTAPAFAQKAAKPLPRPKLVVGIVVDQMRYDYLYRYWDKYGSDGFKRLLREGFSYESTHYNYVPTYTGPGHASIYTGTTPSTHGIIGNNWWVREEGRGTYVTEDKTVQPVGGSAAAGQQSPRHMLTTTIGDELRLATNFQSKVVGVCIKDRGSILPAGHSANAAYWYDGSNGAFISSTFYMTQLPDWVSKFNAQNRAAAYLDQPWQTLLPIGQYTESTPDDAAWEGAFKGEDKPVFPHDLPRLSAAPTPAVKANLQAAGETVPKASPRNLDLIRWTPFGNSLTTDFALEALRAEQLGQRPGITDMLAVSFSCTDYIGHQFGANAIETEDTYLRLDRDVARLLREIEKTVGKGQALVFLTADHGAAHSVNFLKEHRLPAGGVSVALMRDSVEKALVRRYGAGKWVSELDNQQVYLNRPLLAQKGLNLAQVQAEVAATLLKLPGIAQTTTATDLQRTHWQQGPGMFQENGYNPSRSGDVLAMLTPGWLEAYTYPVLKGTTHGTAGTYDTHVPLLFWGWHVPKGQSVAPARIVDIAPTLARWLHIQEPNGCSGQPLQEVLR</sequence>
<evidence type="ECO:0000256" key="15">
    <source>
        <dbReference type="ARBA" id="ARBA00023157"/>
    </source>
</evidence>
<accession>A0ABP8I6I9</accession>
<evidence type="ECO:0000313" key="33">
    <source>
        <dbReference type="Proteomes" id="UP001501153"/>
    </source>
</evidence>
<evidence type="ECO:0000256" key="27">
    <source>
        <dbReference type="ARBA" id="ARBA00048209"/>
    </source>
</evidence>
<keyword evidence="11" id="KW-0862">Zinc</keyword>
<evidence type="ECO:0000256" key="8">
    <source>
        <dbReference type="ARBA" id="ARBA00022723"/>
    </source>
</evidence>
<dbReference type="CDD" id="cd16016">
    <property type="entry name" value="AP-SPAP"/>
    <property type="match status" value="1"/>
</dbReference>
<comment type="caution">
    <text evidence="32">The sequence shown here is derived from an EMBL/GenBank/DDBJ whole genome shotgun (WGS) entry which is preliminary data.</text>
</comment>
<evidence type="ECO:0000256" key="13">
    <source>
        <dbReference type="ARBA" id="ARBA00023098"/>
    </source>
</evidence>
<proteinExistence type="inferred from homology"/>
<comment type="cofactor">
    <cofactor evidence="1">
        <name>Zn(2+)</name>
        <dbReference type="ChEBI" id="CHEBI:29105"/>
    </cofactor>
</comment>
<keyword evidence="6" id="KW-0597">Phosphoprotein</keyword>
<dbReference type="Gene3D" id="3.30.1360.150">
    <property type="match status" value="1"/>
</dbReference>
<dbReference type="InterPro" id="IPR002591">
    <property type="entry name" value="Phosphodiest/P_Trfase"/>
</dbReference>
<evidence type="ECO:0000256" key="3">
    <source>
        <dbReference type="ARBA" id="ARBA00010594"/>
    </source>
</evidence>
<evidence type="ECO:0000256" key="21">
    <source>
        <dbReference type="ARBA" id="ARBA00047290"/>
    </source>
</evidence>
<evidence type="ECO:0000256" key="22">
    <source>
        <dbReference type="ARBA" id="ARBA00047322"/>
    </source>
</evidence>
<evidence type="ECO:0000256" key="7">
    <source>
        <dbReference type="ARBA" id="ARBA00022622"/>
    </source>
</evidence>
<evidence type="ECO:0000256" key="2">
    <source>
        <dbReference type="ARBA" id="ARBA00004609"/>
    </source>
</evidence>
<comment type="catalytic activity">
    <reaction evidence="29">
        <text>sn-glycerol 3-phosphocholine + H2O = phosphocholine + glycerol + H(+)</text>
        <dbReference type="Rhea" id="RHEA:19545"/>
        <dbReference type="ChEBI" id="CHEBI:15377"/>
        <dbReference type="ChEBI" id="CHEBI:15378"/>
        <dbReference type="ChEBI" id="CHEBI:16870"/>
        <dbReference type="ChEBI" id="CHEBI:17754"/>
        <dbReference type="ChEBI" id="CHEBI:295975"/>
        <dbReference type="EC" id="3.1.4.38"/>
    </reaction>
    <physiologicalReaction direction="left-to-right" evidence="29">
        <dbReference type="Rhea" id="RHEA:19546"/>
    </physiologicalReaction>
</comment>
<keyword evidence="15" id="KW-1015">Disulfide bond</keyword>
<keyword evidence="13" id="KW-0443">Lipid metabolism</keyword>
<reference evidence="33" key="1">
    <citation type="journal article" date="2019" name="Int. J. Syst. Evol. Microbiol.">
        <title>The Global Catalogue of Microorganisms (GCM) 10K type strain sequencing project: providing services to taxonomists for standard genome sequencing and annotation.</title>
        <authorList>
            <consortium name="The Broad Institute Genomics Platform"/>
            <consortium name="The Broad Institute Genome Sequencing Center for Infectious Disease"/>
            <person name="Wu L."/>
            <person name="Ma J."/>
        </authorList>
    </citation>
    <scope>NUCLEOTIDE SEQUENCE [LARGE SCALE GENOMIC DNA]</scope>
    <source>
        <strain evidence="33">JCM 17923</strain>
    </source>
</reference>
<organism evidence="32 33">
    <name type="scientific">Hymenobacter saemangeumensis</name>
    <dbReference type="NCBI Taxonomy" id="1084522"/>
    <lineage>
        <taxon>Bacteria</taxon>
        <taxon>Pseudomonadati</taxon>
        <taxon>Bacteroidota</taxon>
        <taxon>Cytophagia</taxon>
        <taxon>Cytophagales</taxon>
        <taxon>Hymenobacteraceae</taxon>
        <taxon>Hymenobacter</taxon>
    </lineage>
</organism>
<evidence type="ECO:0000256" key="29">
    <source>
        <dbReference type="ARBA" id="ARBA00048703"/>
    </source>
</evidence>
<dbReference type="PIRSF" id="PIRSF031924">
    <property type="entry name" value="Pi-irrepressible_AP"/>
    <property type="match status" value="1"/>
</dbReference>
<evidence type="ECO:0000256" key="12">
    <source>
        <dbReference type="ARBA" id="ARBA00022963"/>
    </source>
</evidence>
<evidence type="ECO:0000256" key="11">
    <source>
        <dbReference type="ARBA" id="ARBA00022833"/>
    </source>
</evidence>
<keyword evidence="14" id="KW-0472">Membrane</keyword>
<comment type="catalytic activity">
    <reaction evidence="21">
        <text>1-dodecanoyl-sn-glycero-3-phosphocholine + H2O = 1-dodecanoyl-sn-glycerol + phosphocholine + H(+)</text>
        <dbReference type="Rhea" id="RHEA:41127"/>
        <dbReference type="ChEBI" id="CHEBI:15377"/>
        <dbReference type="ChEBI" id="CHEBI:15378"/>
        <dbReference type="ChEBI" id="CHEBI:74966"/>
        <dbReference type="ChEBI" id="CHEBI:75529"/>
        <dbReference type="ChEBI" id="CHEBI:295975"/>
    </reaction>
    <physiologicalReaction direction="left-to-right" evidence="21">
        <dbReference type="Rhea" id="RHEA:41128"/>
    </physiologicalReaction>
</comment>
<evidence type="ECO:0000256" key="4">
    <source>
        <dbReference type="ARBA" id="ARBA00012318"/>
    </source>
</evidence>
<comment type="similarity">
    <text evidence="3">Belongs to the nucleotide pyrophosphatase/phosphodiesterase family.</text>
</comment>
<dbReference type="Proteomes" id="UP001501153">
    <property type="component" value="Unassembled WGS sequence"/>
</dbReference>
<keyword evidence="12" id="KW-0442">Lipid degradation</keyword>
<evidence type="ECO:0000256" key="6">
    <source>
        <dbReference type="ARBA" id="ARBA00022553"/>
    </source>
</evidence>
<dbReference type="SUPFAM" id="SSF53649">
    <property type="entry name" value="Alkaline phosphatase-like"/>
    <property type="match status" value="1"/>
</dbReference>
<comment type="catalytic activity">
    <reaction evidence="25">
        <text>a 1-acyl-sn-glycero-3-phosphocholine + H2O = a 1-acyl-sn-glycerol + phosphocholine + H(+)</text>
        <dbReference type="Rhea" id="RHEA:44720"/>
        <dbReference type="ChEBI" id="CHEBI:15377"/>
        <dbReference type="ChEBI" id="CHEBI:15378"/>
        <dbReference type="ChEBI" id="CHEBI:58168"/>
        <dbReference type="ChEBI" id="CHEBI:64683"/>
        <dbReference type="ChEBI" id="CHEBI:295975"/>
    </reaction>
    <physiologicalReaction direction="left-to-right" evidence="25">
        <dbReference type="Rhea" id="RHEA:44721"/>
    </physiologicalReaction>
</comment>